<dbReference type="GO" id="GO:0042262">
    <property type="term" value="P:DNA protection"/>
    <property type="evidence" value="ECO:0007669"/>
    <property type="project" value="InterPro"/>
</dbReference>
<gene>
    <name evidence="2" type="ORF">SAMN05443428_1542</name>
</gene>
<name>A0A1T4YHV2_9CLOT</name>
<evidence type="ECO:0000256" key="1">
    <source>
        <dbReference type="SAM" id="Coils"/>
    </source>
</evidence>
<keyword evidence="1" id="KW-0175">Coiled coil</keyword>
<dbReference type="AlphaFoldDB" id="A0A1T4YHV2"/>
<proteinExistence type="predicted"/>
<dbReference type="GO" id="GO:0003690">
    <property type="term" value="F:double-stranded DNA binding"/>
    <property type="evidence" value="ECO:0007669"/>
    <property type="project" value="InterPro"/>
</dbReference>
<evidence type="ECO:0000313" key="2">
    <source>
        <dbReference type="EMBL" id="SKB01148.1"/>
    </source>
</evidence>
<reference evidence="3" key="1">
    <citation type="submission" date="2017-02" db="EMBL/GenBank/DDBJ databases">
        <authorList>
            <person name="Varghese N."/>
            <person name="Submissions S."/>
        </authorList>
    </citation>
    <scope>NUCLEOTIDE SEQUENCE [LARGE SCALE GENOMIC DNA]</scope>
    <source>
        <strain evidence="3">USBA 833</strain>
    </source>
</reference>
<dbReference type="STRING" id="1147123.SAMN05443428_1542"/>
<dbReference type="SUPFAM" id="SSF161266">
    <property type="entry name" value="Gam-like"/>
    <property type="match status" value="1"/>
</dbReference>
<dbReference type="InterPro" id="IPR009951">
    <property type="entry name" value="Host-nuc_inhib_Gam"/>
</dbReference>
<dbReference type="Pfam" id="PF07352">
    <property type="entry name" value="Phage_Mu_Gam"/>
    <property type="match status" value="1"/>
</dbReference>
<accession>A0A1T4YHV2</accession>
<dbReference type="Proteomes" id="UP000190105">
    <property type="component" value="Unassembled WGS sequence"/>
</dbReference>
<evidence type="ECO:0000313" key="3">
    <source>
        <dbReference type="Proteomes" id="UP000190105"/>
    </source>
</evidence>
<feature type="coiled-coil region" evidence="1">
    <location>
        <begin position="47"/>
        <end position="74"/>
    </location>
</feature>
<sequence length="180" mass="21215">MDAFKIADEFLPEEEAKQEGFIVDNDLKADWCIEKIKEAHAEYNRYEMVIKAKIEQLNAALKKAQEKRDSEENFFKYKLYKYFKTVKTKDTKTQKVYSLPSGKLIEKMQQPEYIKDEEKLLEWAEKNCPENIKIKKSVDWAILKKNIEMINGLAINKNTGEVIEGITIQEREPKFIVEVE</sequence>
<organism evidence="2 3">
    <name type="scientific">Caloramator quimbayensis</name>
    <dbReference type="NCBI Taxonomy" id="1147123"/>
    <lineage>
        <taxon>Bacteria</taxon>
        <taxon>Bacillati</taxon>
        <taxon>Bacillota</taxon>
        <taxon>Clostridia</taxon>
        <taxon>Eubacteriales</taxon>
        <taxon>Clostridiaceae</taxon>
        <taxon>Caloramator</taxon>
    </lineage>
</organism>
<dbReference type="EMBL" id="FUYH01000054">
    <property type="protein sequence ID" value="SKB01148.1"/>
    <property type="molecule type" value="Genomic_DNA"/>
</dbReference>
<protein>
    <submittedName>
        <fullName evidence="2">Bacteriophage Mu Gam like protein</fullName>
    </submittedName>
</protein>
<keyword evidence="3" id="KW-1185">Reference proteome</keyword>